<dbReference type="Gene3D" id="1.25.40.10">
    <property type="entry name" value="Tetratricopeptide repeat domain"/>
    <property type="match status" value="1"/>
</dbReference>
<accession>A0ABN3UWH7</accession>
<dbReference type="PANTHER" id="PTHR45663">
    <property type="entry name" value="GEO12009P1"/>
    <property type="match status" value="1"/>
</dbReference>
<dbReference type="RefSeq" id="WP_344195679.1">
    <property type="nucleotide sequence ID" value="NZ_BAAARN010000005.1"/>
</dbReference>
<dbReference type="Pfam" id="PF14561">
    <property type="entry name" value="TPR_20"/>
    <property type="match status" value="1"/>
</dbReference>
<evidence type="ECO:0000256" key="1">
    <source>
        <dbReference type="ARBA" id="ARBA00023284"/>
    </source>
</evidence>
<dbReference type="PANTHER" id="PTHR45663:SF11">
    <property type="entry name" value="GEO12009P1"/>
    <property type="match status" value="1"/>
</dbReference>
<protein>
    <submittedName>
        <fullName evidence="3">Tetratricopeptide repeat protein</fullName>
    </submittedName>
</protein>
<name>A0ABN3UWH7_9MICO</name>
<comment type="caution">
    <text evidence="3">The sequence shown here is derived from an EMBL/GenBank/DDBJ whole genome shotgun (WGS) entry which is preliminary data.</text>
</comment>
<dbReference type="SUPFAM" id="SSF48452">
    <property type="entry name" value="TPR-like"/>
    <property type="match status" value="1"/>
</dbReference>
<dbReference type="Gene3D" id="3.40.30.10">
    <property type="entry name" value="Glutaredoxin"/>
    <property type="match status" value="1"/>
</dbReference>
<dbReference type="EMBL" id="BAAARN010000005">
    <property type="protein sequence ID" value="GAA2739174.1"/>
    <property type="molecule type" value="Genomic_DNA"/>
</dbReference>
<feature type="region of interest" description="Disordered" evidence="2">
    <location>
        <begin position="23"/>
        <end position="66"/>
    </location>
</feature>
<feature type="compositionally biased region" description="Gly residues" evidence="2">
    <location>
        <begin position="35"/>
        <end position="58"/>
    </location>
</feature>
<reference evidence="3 4" key="1">
    <citation type="journal article" date="2019" name="Int. J. Syst. Evol. Microbiol.">
        <title>The Global Catalogue of Microorganisms (GCM) 10K type strain sequencing project: providing services to taxonomists for standard genome sequencing and annotation.</title>
        <authorList>
            <consortium name="The Broad Institute Genomics Platform"/>
            <consortium name="The Broad Institute Genome Sequencing Center for Infectious Disease"/>
            <person name="Wu L."/>
            <person name="Ma J."/>
        </authorList>
    </citation>
    <scope>NUCLEOTIDE SEQUENCE [LARGE SCALE GENOMIC DNA]</scope>
    <source>
        <strain evidence="3 4">JCM 16378</strain>
    </source>
</reference>
<sequence>MTEQPFTAGGLRGAVDLTGLKATAPSNASRAPQGGPAGAPGGPAGTGAGGAGASGGAPTGVPGRSGLVVEGTDANFQEVANASVSVPLLLVLWASQVPESRAYLDTVVELAGAHAGRLQVVSVDVEQNPTLLRAFQVQSVPVTMGMVQGQPVPMFAGVQPAEAVRPILEEFLGLAVQHGVTGRVEVAGTPAQDGDEPVEPPLPPLHQEAYDAIESGDLDAAHAAYTKALKANPADADAELGLAQVGLMQRTEGADLQAARAAAAEHPTDVAAQTLVADLDVLGGHVEDAFLRLIDLVRATSGDEREQVRVHLVQLFAVVGAHDERVRKARTSLMSALF</sequence>
<evidence type="ECO:0000256" key="2">
    <source>
        <dbReference type="SAM" id="MobiDB-lite"/>
    </source>
</evidence>
<dbReference type="InterPro" id="IPR011990">
    <property type="entry name" value="TPR-like_helical_dom_sf"/>
</dbReference>
<keyword evidence="4" id="KW-1185">Reference proteome</keyword>
<proteinExistence type="predicted"/>
<dbReference type="InterPro" id="IPR036249">
    <property type="entry name" value="Thioredoxin-like_sf"/>
</dbReference>
<organism evidence="3 4">
    <name type="scientific">Pedococcus aerophilus</name>
    <dbReference type="NCBI Taxonomy" id="436356"/>
    <lineage>
        <taxon>Bacteria</taxon>
        <taxon>Bacillati</taxon>
        <taxon>Actinomycetota</taxon>
        <taxon>Actinomycetes</taxon>
        <taxon>Micrococcales</taxon>
        <taxon>Intrasporangiaceae</taxon>
        <taxon>Pedococcus</taxon>
    </lineage>
</organism>
<evidence type="ECO:0000313" key="4">
    <source>
        <dbReference type="Proteomes" id="UP001501326"/>
    </source>
</evidence>
<dbReference type="SUPFAM" id="SSF52833">
    <property type="entry name" value="Thioredoxin-like"/>
    <property type="match status" value="1"/>
</dbReference>
<gene>
    <name evidence="3" type="ORF">GCM10009867_34180</name>
</gene>
<evidence type="ECO:0000313" key="3">
    <source>
        <dbReference type="EMBL" id="GAA2739174.1"/>
    </source>
</evidence>
<keyword evidence="1" id="KW-0676">Redox-active center</keyword>
<dbReference type="Proteomes" id="UP001501326">
    <property type="component" value="Unassembled WGS sequence"/>
</dbReference>